<reference evidence="2 3" key="1">
    <citation type="journal article" date="2010" name="J. Bacteriol.">
        <title>Genome sequences of Pelagibaca bermudensis HTCC2601T and Maritimibacter alkaliphilus HTCC2654T, the type strains of two marine Roseobacter genera.</title>
        <authorList>
            <person name="Thrash J.C."/>
            <person name="Cho J.C."/>
            <person name="Ferriera S."/>
            <person name="Johnson J."/>
            <person name="Vergin K.L."/>
            <person name="Giovannoni S.J."/>
        </authorList>
    </citation>
    <scope>NUCLEOTIDE SEQUENCE [LARGE SCALE GENOMIC DNA]</scope>
    <source>
        <strain evidence="2 3">HTCC2654</strain>
    </source>
</reference>
<organism evidence="2 3">
    <name type="scientific">Maritimibacter alkaliphilus HTCC2654</name>
    <dbReference type="NCBI Taxonomy" id="314271"/>
    <lineage>
        <taxon>Bacteria</taxon>
        <taxon>Pseudomonadati</taxon>
        <taxon>Pseudomonadota</taxon>
        <taxon>Alphaproteobacteria</taxon>
        <taxon>Rhodobacterales</taxon>
        <taxon>Roseobacteraceae</taxon>
        <taxon>Maritimibacter</taxon>
    </lineage>
</organism>
<keyword evidence="3" id="KW-1185">Reference proteome</keyword>
<gene>
    <name evidence="2" type="ORF">RB2654_05120</name>
</gene>
<evidence type="ECO:0000313" key="2">
    <source>
        <dbReference type="EMBL" id="EAQ11038.1"/>
    </source>
</evidence>
<dbReference type="Proteomes" id="UP000002931">
    <property type="component" value="Unassembled WGS sequence"/>
</dbReference>
<feature type="chain" id="PRO_5002662344" description="Adenylosuccinate lyase" evidence="1">
    <location>
        <begin position="24"/>
        <end position="52"/>
    </location>
</feature>
<dbReference type="RefSeq" id="WP_008329314.1">
    <property type="nucleotide sequence ID" value="NZ_CH902578.1"/>
</dbReference>
<protein>
    <recommendedName>
        <fullName evidence="4">Adenylosuccinate lyase</fullName>
    </recommendedName>
</protein>
<name>A3VKY8_9RHOB</name>
<dbReference type="HOGENOM" id="CLU_201241_1_0_5"/>
<dbReference type="AlphaFoldDB" id="A3VKY8"/>
<dbReference type="OrthoDB" id="7875269at2"/>
<evidence type="ECO:0008006" key="4">
    <source>
        <dbReference type="Google" id="ProtNLM"/>
    </source>
</evidence>
<dbReference type="STRING" id="314271.RB2654_05120"/>
<evidence type="ECO:0000256" key="1">
    <source>
        <dbReference type="SAM" id="SignalP"/>
    </source>
</evidence>
<evidence type="ECO:0000313" key="3">
    <source>
        <dbReference type="Proteomes" id="UP000002931"/>
    </source>
</evidence>
<sequence length="52" mass="5364">MNAKTFFAAACLALLPVTGFAMCAGHEETASSCMEGYSWDAEKGACVEVVSG</sequence>
<accession>A3VKY8</accession>
<dbReference type="EMBL" id="AAMT01000020">
    <property type="protein sequence ID" value="EAQ11038.1"/>
    <property type="molecule type" value="Genomic_DNA"/>
</dbReference>
<keyword evidence="1" id="KW-0732">Signal</keyword>
<comment type="caution">
    <text evidence="2">The sequence shown here is derived from an EMBL/GenBank/DDBJ whole genome shotgun (WGS) entry which is preliminary data.</text>
</comment>
<feature type="signal peptide" evidence="1">
    <location>
        <begin position="1"/>
        <end position="23"/>
    </location>
</feature>
<proteinExistence type="predicted"/>